<reference evidence="2" key="1">
    <citation type="submission" date="2014-09" db="EMBL/GenBank/DDBJ databases">
        <authorList>
            <person name="Magalhaes I.L.F."/>
            <person name="Oliveira U."/>
            <person name="Santos F.R."/>
            <person name="Vidigal T.H.D.A."/>
            <person name="Brescovit A.D."/>
            <person name="Santos A.J."/>
        </authorList>
    </citation>
    <scope>NUCLEOTIDE SEQUENCE</scope>
    <source>
        <tissue evidence="2">Shoot tissue taken approximately 20 cm above the soil surface</tissue>
    </source>
</reference>
<protein>
    <submittedName>
        <fullName evidence="2">Uncharacterized protein</fullName>
    </submittedName>
</protein>
<name>A0A0A9GIN4_ARUDO</name>
<feature type="transmembrane region" description="Helical" evidence="1">
    <location>
        <begin position="6"/>
        <end position="29"/>
    </location>
</feature>
<keyword evidence="1" id="KW-0812">Transmembrane</keyword>
<dbReference type="AlphaFoldDB" id="A0A0A9GIN4"/>
<reference evidence="2" key="2">
    <citation type="journal article" date="2015" name="Data Brief">
        <title>Shoot transcriptome of the giant reed, Arundo donax.</title>
        <authorList>
            <person name="Barrero R.A."/>
            <person name="Guerrero F.D."/>
            <person name="Moolhuijzen P."/>
            <person name="Goolsby J.A."/>
            <person name="Tidwell J."/>
            <person name="Bellgard S.E."/>
            <person name="Bellgard M.I."/>
        </authorList>
    </citation>
    <scope>NUCLEOTIDE SEQUENCE</scope>
    <source>
        <tissue evidence="2">Shoot tissue taken approximately 20 cm above the soil surface</tissue>
    </source>
</reference>
<organism evidence="2">
    <name type="scientific">Arundo donax</name>
    <name type="common">Giant reed</name>
    <name type="synonym">Donax arundinaceus</name>
    <dbReference type="NCBI Taxonomy" id="35708"/>
    <lineage>
        <taxon>Eukaryota</taxon>
        <taxon>Viridiplantae</taxon>
        <taxon>Streptophyta</taxon>
        <taxon>Embryophyta</taxon>
        <taxon>Tracheophyta</taxon>
        <taxon>Spermatophyta</taxon>
        <taxon>Magnoliopsida</taxon>
        <taxon>Liliopsida</taxon>
        <taxon>Poales</taxon>
        <taxon>Poaceae</taxon>
        <taxon>PACMAD clade</taxon>
        <taxon>Arundinoideae</taxon>
        <taxon>Arundineae</taxon>
        <taxon>Arundo</taxon>
    </lineage>
</organism>
<keyword evidence="1" id="KW-1133">Transmembrane helix</keyword>
<keyword evidence="1" id="KW-0472">Membrane</keyword>
<evidence type="ECO:0000313" key="2">
    <source>
        <dbReference type="EMBL" id="JAE24342.1"/>
    </source>
</evidence>
<accession>A0A0A9GIN4</accession>
<evidence type="ECO:0000256" key="1">
    <source>
        <dbReference type="SAM" id="Phobius"/>
    </source>
</evidence>
<sequence length="75" mass="8506">MNWYTLDQYLCVFSFPFFLASTLAIVMIANGTPPHFLKIFSDTLANSLGGHLSSVPYILRLNNFLESSTERGFRL</sequence>
<dbReference type="EMBL" id="GBRH01173554">
    <property type="protein sequence ID" value="JAE24342.1"/>
    <property type="molecule type" value="Transcribed_RNA"/>
</dbReference>
<proteinExistence type="predicted"/>